<dbReference type="EMBL" id="SMGR01000006">
    <property type="protein sequence ID" value="TCK98977.1"/>
    <property type="molecule type" value="Genomic_DNA"/>
</dbReference>
<evidence type="ECO:0000313" key="2">
    <source>
        <dbReference type="EMBL" id="TCK98977.1"/>
    </source>
</evidence>
<evidence type="ECO:0000313" key="3">
    <source>
        <dbReference type="Proteomes" id="UP000295673"/>
    </source>
</evidence>
<evidence type="ECO:0000256" key="1">
    <source>
        <dbReference type="SAM" id="MobiDB-lite"/>
    </source>
</evidence>
<keyword evidence="3" id="KW-1185">Reference proteome</keyword>
<name>A0A4R1N022_9RHOB</name>
<dbReference type="Proteomes" id="UP000295673">
    <property type="component" value="Unassembled WGS sequence"/>
</dbReference>
<reference evidence="2 3" key="1">
    <citation type="submission" date="2019-03" db="EMBL/GenBank/DDBJ databases">
        <title>Genomic Encyclopedia of Archaeal and Bacterial Type Strains, Phase II (KMG-II): from individual species to whole genera.</title>
        <authorList>
            <person name="Goeker M."/>
        </authorList>
    </citation>
    <scope>NUCLEOTIDE SEQUENCE [LARGE SCALE GENOMIC DNA]</scope>
    <source>
        <strain evidence="2 3">DSM 26433</strain>
    </source>
</reference>
<proteinExistence type="predicted"/>
<gene>
    <name evidence="2" type="ORF">BXY66_4040</name>
</gene>
<dbReference type="RefSeq" id="WP_132862145.1">
    <property type="nucleotide sequence ID" value="NZ_SMGR01000006.1"/>
</dbReference>
<protein>
    <submittedName>
        <fullName evidence="2">Uncharacterized protein</fullName>
    </submittedName>
</protein>
<organism evidence="2 3">
    <name type="scientific">Shimia isoporae</name>
    <dbReference type="NCBI Taxonomy" id="647720"/>
    <lineage>
        <taxon>Bacteria</taxon>
        <taxon>Pseudomonadati</taxon>
        <taxon>Pseudomonadota</taxon>
        <taxon>Alphaproteobacteria</taxon>
        <taxon>Rhodobacterales</taxon>
        <taxon>Roseobacteraceae</taxon>
    </lineage>
</organism>
<dbReference type="AlphaFoldDB" id="A0A4R1N022"/>
<feature type="compositionally biased region" description="Basic and acidic residues" evidence="1">
    <location>
        <begin position="45"/>
        <end position="56"/>
    </location>
</feature>
<dbReference type="OrthoDB" id="7871936at2"/>
<feature type="region of interest" description="Disordered" evidence="1">
    <location>
        <begin position="45"/>
        <end position="66"/>
    </location>
</feature>
<comment type="caution">
    <text evidence="2">The sequence shown here is derived from an EMBL/GenBank/DDBJ whole genome shotgun (WGS) entry which is preliminary data.</text>
</comment>
<accession>A0A4R1N022</accession>
<sequence length="66" mass="7269">MPAHLFLMWTLPIAAQPSKAVNGTANPTGSFFWATTKAGQRADLISETKADNDNKSPLKRPSWLRD</sequence>